<comment type="caution">
    <text evidence="2">The sequence shown here is derived from an EMBL/GenBank/DDBJ whole genome shotgun (WGS) entry which is preliminary data.</text>
</comment>
<evidence type="ECO:0000313" key="3">
    <source>
        <dbReference type="Proteomes" id="UP000306102"/>
    </source>
</evidence>
<dbReference type="GO" id="GO:0008289">
    <property type="term" value="F:lipid binding"/>
    <property type="evidence" value="ECO:0007669"/>
    <property type="project" value="InterPro"/>
</dbReference>
<dbReference type="GO" id="GO:0005737">
    <property type="term" value="C:cytoplasm"/>
    <property type="evidence" value="ECO:0007669"/>
    <property type="project" value="UniProtKB-ARBA"/>
</dbReference>
<dbReference type="InterPro" id="IPR002913">
    <property type="entry name" value="START_lipid-bd_dom"/>
</dbReference>
<dbReference type="AlphaFoldDB" id="A0A4S4EVL5"/>
<accession>A0A4S4EVL5</accession>
<proteinExistence type="predicted"/>
<reference evidence="2 3" key="1">
    <citation type="journal article" date="2018" name="Proc. Natl. Acad. Sci. U.S.A.">
        <title>Draft genome sequence of Camellia sinensis var. sinensis provides insights into the evolution of the tea genome and tea quality.</title>
        <authorList>
            <person name="Wei C."/>
            <person name="Yang H."/>
            <person name="Wang S."/>
            <person name="Zhao J."/>
            <person name="Liu C."/>
            <person name="Gao L."/>
            <person name="Xia E."/>
            <person name="Lu Y."/>
            <person name="Tai Y."/>
            <person name="She G."/>
            <person name="Sun J."/>
            <person name="Cao H."/>
            <person name="Tong W."/>
            <person name="Gao Q."/>
            <person name="Li Y."/>
            <person name="Deng W."/>
            <person name="Jiang X."/>
            <person name="Wang W."/>
            <person name="Chen Q."/>
            <person name="Zhang S."/>
            <person name="Li H."/>
            <person name="Wu J."/>
            <person name="Wang P."/>
            <person name="Li P."/>
            <person name="Shi C."/>
            <person name="Zheng F."/>
            <person name="Jian J."/>
            <person name="Huang B."/>
            <person name="Shan D."/>
            <person name="Shi M."/>
            <person name="Fang C."/>
            <person name="Yue Y."/>
            <person name="Li F."/>
            <person name="Li D."/>
            <person name="Wei S."/>
            <person name="Han B."/>
            <person name="Jiang C."/>
            <person name="Yin Y."/>
            <person name="Xia T."/>
            <person name="Zhang Z."/>
            <person name="Bennetzen J.L."/>
            <person name="Zhao S."/>
            <person name="Wan X."/>
        </authorList>
    </citation>
    <scope>NUCLEOTIDE SEQUENCE [LARGE SCALE GENOMIC DNA]</scope>
    <source>
        <strain evidence="3">cv. Shuchazao</strain>
        <tissue evidence="2">Leaf</tissue>
    </source>
</reference>
<feature type="domain" description="START" evidence="1">
    <location>
        <begin position="127"/>
        <end position="346"/>
    </location>
</feature>
<name>A0A4S4EVL5_CAMSN</name>
<gene>
    <name evidence="2" type="ORF">TEA_029879</name>
</gene>
<dbReference type="CDD" id="cd08870">
    <property type="entry name" value="START_STARD2_7-like"/>
    <property type="match status" value="1"/>
</dbReference>
<sequence length="438" mass="49003">MLFLVVAACIAFLAGVLVGWVWKPTWWNFRVHDINGEFSRSTLSSSPSVVISSPVSSLGSTQSLISRFESTAMKDGLYKDQISLPFTEEDTNCSSLQLKKEQSVVVTEEDLEHLCNLVERKDGGPPWKHMMDHCTPTMSYQAWQRDPETGPSQYCTRTVYEDATPEQLRDFFWDDEFRLKWDNMIVHCATLEECKTTGTMVVHWIRKFPFFCSDREYTIGRRIWESGRSYYCVTKVMPDPIQIRFVDRPRECPALLFQGGTNQDVSTFTIQVGAFKQVEFSTIWGFFGVNEPVASKKGSELPSACEVILFHHEDVGVPKEIAKFAVRQGMLGTVKNIERGLRAYQKARSSGAPLSQSAILAGINTKLNPAYLKSLESAEDSSEIEVPGSPENPGGLIIPKLVIFGGAIVLACTLNRGLLSKAIVFGVAKRFGNIGRRL</sequence>
<dbReference type="PANTHER" id="PTHR19308:SF39">
    <property type="entry name" value="PHOSPHATIDYLCHOLINE TRANSFER PROTEIN"/>
    <property type="match status" value="1"/>
</dbReference>
<dbReference type="SUPFAM" id="SSF55961">
    <property type="entry name" value="Bet v1-like"/>
    <property type="match status" value="1"/>
</dbReference>
<dbReference type="Proteomes" id="UP000306102">
    <property type="component" value="Unassembled WGS sequence"/>
</dbReference>
<dbReference type="InterPro" id="IPR051213">
    <property type="entry name" value="START_lipid_transfer"/>
</dbReference>
<organism evidence="2 3">
    <name type="scientific">Camellia sinensis var. sinensis</name>
    <name type="common">China tea</name>
    <dbReference type="NCBI Taxonomy" id="542762"/>
    <lineage>
        <taxon>Eukaryota</taxon>
        <taxon>Viridiplantae</taxon>
        <taxon>Streptophyta</taxon>
        <taxon>Embryophyta</taxon>
        <taxon>Tracheophyta</taxon>
        <taxon>Spermatophyta</taxon>
        <taxon>Magnoliopsida</taxon>
        <taxon>eudicotyledons</taxon>
        <taxon>Gunneridae</taxon>
        <taxon>Pentapetalae</taxon>
        <taxon>asterids</taxon>
        <taxon>Ericales</taxon>
        <taxon>Theaceae</taxon>
        <taxon>Camellia</taxon>
    </lineage>
</organism>
<dbReference type="EMBL" id="SDRB02001625">
    <property type="protein sequence ID" value="THG21003.1"/>
    <property type="molecule type" value="Genomic_DNA"/>
</dbReference>
<protein>
    <recommendedName>
        <fullName evidence="1">START domain-containing protein</fullName>
    </recommendedName>
</protein>
<dbReference type="PROSITE" id="PS50848">
    <property type="entry name" value="START"/>
    <property type="match status" value="1"/>
</dbReference>
<keyword evidence="3" id="KW-1185">Reference proteome</keyword>
<evidence type="ECO:0000313" key="2">
    <source>
        <dbReference type="EMBL" id="THG21003.1"/>
    </source>
</evidence>
<dbReference type="InterPro" id="IPR023393">
    <property type="entry name" value="START-like_dom_sf"/>
</dbReference>
<evidence type="ECO:0000259" key="1">
    <source>
        <dbReference type="PROSITE" id="PS50848"/>
    </source>
</evidence>
<dbReference type="Gene3D" id="3.30.530.20">
    <property type="match status" value="1"/>
</dbReference>
<dbReference type="STRING" id="542762.A0A4S4EVL5"/>
<dbReference type="PANTHER" id="PTHR19308">
    <property type="entry name" value="PHOSPHATIDYLCHOLINE TRANSFER PROTEIN"/>
    <property type="match status" value="1"/>
</dbReference>